<gene>
    <name evidence="1" type="ORF">Ciccas_005490</name>
</gene>
<keyword evidence="2" id="KW-1185">Reference proteome</keyword>
<dbReference type="EMBL" id="JBJKFK010000646">
    <property type="protein sequence ID" value="KAL3315877.1"/>
    <property type="molecule type" value="Genomic_DNA"/>
</dbReference>
<evidence type="ECO:0000313" key="1">
    <source>
        <dbReference type="EMBL" id="KAL3315877.1"/>
    </source>
</evidence>
<reference evidence="1 2" key="1">
    <citation type="submission" date="2024-11" db="EMBL/GenBank/DDBJ databases">
        <title>Adaptive evolution of stress response genes in parasites aligns with host niche diversity.</title>
        <authorList>
            <person name="Hahn C."/>
            <person name="Resl P."/>
        </authorList>
    </citation>
    <scope>NUCLEOTIDE SEQUENCE [LARGE SCALE GENOMIC DNA]</scope>
    <source>
        <strain evidence="1">EGGRZ-B1_66</strain>
        <tissue evidence="1">Body</tissue>
    </source>
</reference>
<comment type="caution">
    <text evidence="1">The sequence shown here is derived from an EMBL/GenBank/DDBJ whole genome shotgun (WGS) entry which is preliminary data.</text>
</comment>
<sequence length="209" mass="25318">MCRCWKNSFVFEQLRTQQYQKAHQTIQLICDRIVKTIENDEQIKSSIVEIRNVVNTEIDKMVEDLEFEKLLLRQGNHYNMEYRTFEGPFKLLSKGQRCLVFLKFHVEMWRIQVSYKLFTPGNLTQVKRFIEEFDQFWSIFLKILSPRNSQLAMLRNLALPVNLKNASKVERCMEFLKEYNYKHDQNTVHRFFQNLYMIFCCDCDPWDLS</sequence>
<protein>
    <submittedName>
        <fullName evidence="1">Uncharacterized protein</fullName>
    </submittedName>
</protein>
<evidence type="ECO:0000313" key="2">
    <source>
        <dbReference type="Proteomes" id="UP001626550"/>
    </source>
</evidence>
<organism evidence="1 2">
    <name type="scientific">Cichlidogyrus casuarinus</name>
    <dbReference type="NCBI Taxonomy" id="1844966"/>
    <lineage>
        <taxon>Eukaryota</taxon>
        <taxon>Metazoa</taxon>
        <taxon>Spiralia</taxon>
        <taxon>Lophotrochozoa</taxon>
        <taxon>Platyhelminthes</taxon>
        <taxon>Monogenea</taxon>
        <taxon>Monopisthocotylea</taxon>
        <taxon>Dactylogyridea</taxon>
        <taxon>Ancyrocephalidae</taxon>
        <taxon>Cichlidogyrus</taxon>
    </lineage>
</organism>
<name>A0ABD2Q9G6_9PLAT</name>
<proteinExistence type="predicted"/>
<dbReference type="Proteomes" id="UP001626550">
    <property type="component" value="Unassembled WGS sequence"/>
</dbReference>
<dbReference type="AlphaFoldDB" id="A0ABD2Q9G6"/>
<accession>A0ABD2Q9G6</accession>